<reference evidence="2 3" key="1">
    <citation type="submission" date="2019-03" db="EMBL/GenBank/DDBJ databases">
        <title>Genomic Encyclopedia of Type Strains, Phase III (KMG-III): the genomes of soil and plant-associated and newly described type strains.</title>
        <authorList>
            <person name="Whitman W."/>
        </authorList>
    </citation>
    <scope>NUCLEOTIDE SEQUENCE [LARGE SCALE GENOMIC DNA]</scope>
    <source>
        <strain evidence="2 3">VKM Ac-2570</strain>
    </source>
</reference>
<dbReference type="OrthoDB" id="7888869at2"/>
<comment type="caution">
    <text evidence="2">The sequence shown here is derived from an EMBL/GenBank/DDBJ whole genome shotgun (WGS) entry which is preliminary data.</text>
</comment>
<dbReference type="InterPro" id="IPR006311">
    <property type="entry name" value="TAT_signal"/>
</dbReference>
<sequence>MNEVSSNGPRPQFEDVQDVVRYQLSRRSMLGGGAAAAMTAFLAACSGGGSYSDKPANNNKPAATKSIQIGKANIPVPRDQSVIVGQVEYTVFDSFNGMIPNGSPSGAGVELSTEPLFYLSFATGEMRPWLATEYKYNDDHTEVTFKFDPKAHWNDGQPLGAADFKFTVMLLKDRPDLFGGGGELKEFVKSIDVPDAQTAVVKMTKPAPRFHYNFISAIAGPPLGIMPEHIWKSQDPTKFKDNPPVHSGPYKLKQAIRNQKMFIWEKDPNYWNKDKLDVKPQYVVYQSTSKQLDQASLAFERAEFDVGSVDEQHAKQLRNTGYPALQTTQFHDPNPRVMWLNCDPSRGVISEPKMRWAINYCLDREKIGKSIWPVPVPAAQYPWADYKSNDKWKNDELANKYKFEFNPDKATQLLDEIAPKNAAGKRMYKGKEINLEIITPSPVDGGEYAIANVLKTDLAKVGVPATLRSLAGNVHDEKFQRGEYDIDSSWAGIAIDPEQLYSDWTSDKYQPIGKNAAGKNKLRYRNPKFDAISEKLAQLDPESEEAKPLLNQALEIYFQDLPMLSVIQTGYPSYFNTTFWKGWPTDDDLYEVPLNWWQHFIFVLGKIEPTGQKGPA</sequence>
<dbReference type="PANTHER" id="PTHR30290:SF16">
    <property type="entry name" value="OLIGOPEPTIDE ABC TRANSPORTER, PERIPLASMIC OLIGOPEPTIDE-BINDING PROTEIN"/>
    <property type="match status" value="1"/>
</dbReference>
<dbReference type="SUPFAM" id="SSF53850">
    <property type="entry name" value="Periplasmic binding protein-like II"/>
    <property type="match status" value="1"/>
</dbReference>
<dbReference type="Gene3D" id="3.40.190.10">
    <property type="entry name" value="Periplasmic binding protein-like II"/>
    <property type="match status" value="1"/>
</dbReference>
<keyword evidence="3" id="KW-1185">Reference proteome</keyword>
<dbReference type="InterPro" id="IPR000914">
    <property type="entry name" value="SBP_5_dom"/>
</dbReference>
<dbReference type="CDD" id="cd08509">
    <property type="entry name" value="PBP2_TmCBP_oligosaccharides_like"/>
    <property type="match status" value="1"/>
</dbReference>
<organism evidence="2 3">
    <name type="scientific">Kribbella kalugense</name>
    <dbReference type="NCBI Taxonomy" id="2512221"/>
    <lineage>
        <taxon>Bacteria</taxon>
        <taxon>Bacillati</taxon>
        <taxon>Actinomycetota</taxon>
        <taxon>Actinomycetes</taxon>
        <taxon>Propionibacteriales</taxon>
        <taxon>Kribbellaceae</taxon>
        <taxon>Kribbella</taxon>
    </lineage>
</organism>
<protein>
    <submittedName>
        <fullName evidence="2">Peptide/nickel transport system substrate-binding protein</fullName>
    </submittedName>
</protein>
<dbReference type="Gene3D" id="3.90.76.10">
    <property type="entry name" value="Dipeptide-binding Protein, Domain 1"/>
    <property type="match status" value="1"/>
</dbReference>
<dbReference type="AlphaFoldDB" id="A0A4R7ZUG6"/>
<dbReference type="EMBL" id="SODF01000001">
    <property type="protein sequence ID" value="TDW21669.1"/>
    <property type="molecule type" value="Genomic_DNA"/>
</dbReference>
<feature type="domain" description="Solute-binding protein family 5" evidence="1">
    <location>
        <begin position="125"/>
        <end position="507"/>
    </location>
</feature>
<evidence type="ECO:0000313" key="2">
    <source>
        <dbReference type="EMBL" id="TDW21669.1"/>
    </source>
</evidence>
<dbReference type="InterPro" id="IPR039424">
    <property type="entry name" value="SBP_5"/>
</dbReference>
<gene>
    <name evidence="2" type="ORF">EV650_0498</name>
</gene>
<evidence type="ECO:0000313" key="3">
    <source>
        <dbReference type="Proteomes" id="UP000295447"/>
    </source>
</evidence>
<dbReference type="PANTHER" id="PTHR30290">
    <property type="entry name" value="PERIPLASMIC BINDING COMPONENT OF ABC TRANSPORTER"/>
    <property type="match status" value="1"/>
</dbReference>
<dbReference type="GO" id="GO:0015833">
    <property type="term" value="P:peptide transport"/>
    <property type="evidence" value="ECO:0007669"/>
    <property type="project" value="TreeGrafter"/>
</dbReference>
<accession>A0A4R7ZUG6</accession>
<proteinExistence type="predicted"/>
<dbReference type="Pfam" id="PF00496">
    <property type="entry name" value="SBP_bac_5"/>
    <property type="match status" value="1"/>
</dbReference>
<dbReference type="Proteomes" id="UP000295447">
    <property type="component" value="Unassembled WGS sequence"/>
</dbReference>
<name>A0A4R7ZUG6_9ACTN</name>
<dbReference type="PROSITE" id="PS51318">
    <property type="entry name" value="TAT"/>
    <property type="match status" value="1"/>
</dbReference>
<dbReference type="Gene3D" id="3.10.105.10">
    <property type="entry name" value="Dipeptide-binding Protein, Domain 3"/>
    <property type="match status" value="1"/>
</dbReference>
<evidence type="ECO:0000259" key="1">
    <source>
        <dbReference type="Pfam" id="PF00496"/>
    </source>
</evidence>
<dbReference type="GO" id="GO:1904680">
    <property type="term" value="F:peptide transmembrane transporter activity"/>
    <property type="evidence" value="ECO:0007669"/>
    <property type="project" value="TreeGrafter"/>
</dbReference>